<accession>A0A413U0T2</accession>
<dbReference type="SUPFAM" id="SSF52540">
    <property type="entry name" value="P-loop containing nucleoside triphosphate hydrolases"/>
    <property type="match status" value="1"/>
</dbReference>
<sequence length="133" mass="15683">MIYKNLRFKADPFSYDLEFDDRITLVGGDSGTGKTVLYEMLEDIRLTDEYKAIKLFNYKSNDFLEAIKQCRNSFIVIDNADCLINDDVRRFINFELSNQYMLFLRNCDGLNVSDKSFKVLKFDNNRITLEEEL</sequence>
<protein>
    <submittedName>
        <fullName evidence="1">ATPase</fullName>
    </submittedName>
</protein>
<evidence type="ECO:0000313" key="2">
    <source>
        <dbReference type="Proteomes" id="UP000286220"/>
    </source>
</evidence>
<dbReference type="EMBL" id="QSFZ01000012">
    <property type="protein sequence ID" value="RHA90823.1"/>
    <property type="molecule type" value="Genomic_DNA"/>
</dbReference>
<proteinExistence type="predicted"/>
<dbReference type="AlphaFoldDB" id="A0A413U0T2"/>
<organism evidence="1 2">
    <name type="scientific">Agathobacter rectalis</name>
    <dbReference type="NCBI Taxonomy" id="39491"/>
    <lineage>
        <taxon>Bacteria</taxon>
        <taxon>Bacillati</taxon>
        <taxon>Bacillota</taxon>
        <taxon>Clostridia</taxon>
        <taxon>Lachnospirales</taxon>
        <taxon>Lachnospiraceae</taxon>
        <taxon>Agathobacter</taxon>
    </lineage>
</organism>
<comment type="caution">
    <text evidence="1">The sequence shown here is derived from an EMBL/GenBank/DDBJ whole genome shotgun (WGS) entry which is preliminary data.</text>
</comment>
<dbReference type="InterPro" id="IPR027417">
    <property type="entry name" value="P-loop_NTPase"/>
</dbReference>
<reference evidence="1 2" key="1">
    <citation type="submission" date="2018-08" db="EMBL/GenBank/DDBJ databases">
        <title>A genome reference for cultivated species of the human gut microbiota.</title>
        <authorList>
            <person name="Zou Y."/>
            <person name="Xue W."/>
            <person name="Luo G."/>
        </authorList>
    </citation>
    <scope>NUCLEOTIDE SEQUENCE [LARGE SCALE GENOMIC DNA]</scope>
    <source>
        <strain evidence="1 2">AM42-17AT</strain>
    </source>
</reference>
<dbReference type="Proteomes" id="UP000286220">
    <property type="component" value="Unassembled WGS sequence"/>
</dbReference>
<gene>
    <name evidence="1" type="ORF">DW912_11150</name>
</gene>
<name>A0A413U0T2_9FIRM</name>
<evidence type="ECO:0000313" key="1">
    <source>
        <dbReference type="EMBL" id="RHA90823.1"/>
    </source>
</evidence>